<keyword evidence="1" id="KW-0175">Coiled coil</keyword>
<sequence length="690" mass="75457">MKAQFDALWSEAKKTLAASNRLSMCQDYVNSCWEKESEEFKEELIKEADGEHAEAMRKYKEKREIPERTAESCRDALQTLDDVAIPLADALAERLGMHVVIMAVGPVGDQKGEVRLRSVFSDTSAGATAKIWPQFDHAGFSAAEASIVRWGRAFFTKDECRARAWPRTNSGDLAGLDDIIPLDESERANGRAENKGPITTTAGSRSASSSMPTSITHAAGSTATAIATAASRASPPAPTPCPTPAEQKLINQWSWSKTLRDLYDLMIEKAWGPRFKELIHALVAFEESTLWDESPPLPSAHRPEEIATWMKEHRKAGDFSKLKPNFGERLLTWWRKIGPESRRGPKPIDWPEDEIWPPRSLTGSDTDELEAFRRTGNNGMVLIVQALTWWGQSIVNEGSADGLGQGEEALHSNTPWQYMLEDVLWMLKELTREVDETTRAEMELAKKEYVERLLARSNSENGSVDGERAGKPKKGKPKQLSKRKRPEEAEPEEAAAPPKRRARHTVTAASERPAPENGGRALRPRAKPLTSAPAVVNGAGPEEAASASDATPTETSSLRLSQGGGEPPLSTPDAAPEGSASSQGDVRVECRAPSGRDVDAAETPESQRDVEMPEAPQNDPVPAETQPEQEVPPAPAPQESTSVEDDPFDAEMLDPYARAGVHDLTAEEAADLAAELEQDPDMGDDEGDEE</sequence>
<proteinExistence type="predicted"/>
<name>A0A8H6ZAD8_9AGAR</name>
<feature type="compositionally biased region" description="Low complexity" evidence="2">
    <location>
        <begin position="620"/>
        <end position="629"/>
    </location>
</feature>
<feature type="compositionally biased region" description="Low complexity" evidence="2">
    <location>
        <begin position="199"/>
        <end position="234"/>
    </location>
</feature>
<evidence type="ECO:0000313" key="4">
    <source>
        <dbReference type="Proteomes" id="UP000620124"/>
    </source>
</evidence>
<evidence type="ECO:0000313" key="3">
    <source>
        <dbReference type="EMBL" id="KAF7372681.1"/>
    </source>
</evidence>
<feature type="compositionally biased region" description="Basic and acidic residues" evidence="2">
    <location>
        <begin position="586"/>
        <end position="611"/>
    </location>
</feature>
<feature type="coiled-coil region" evidence="1">
    <location>
        <begin position="420"/>
        <end position="447"/>
    </location>
</feature>
<feature type="compositionally biased region" description="Basic and acidic residues" evidence="2">
    <location>
        <begin position="185"/>
        <end position="194"/>
    </location>
</feature>
<feature type="compositionally biased region" description="Basic residues" evidence="2">
    <location>
        <begin position="471"/>
        <end position="484"/>
    </location>
</feature>
<dbReference type="AlphaFoldDB" id="A0A8H6ZAD8"/>
<feature type="region of interest" description="Disordered" evidence="2">
    <location>
        <begin position="185"/>
        <end position="245"/>
    </location>
</feature>
<dbReference type="Proteomes" id="UP000620124">
    <property type="component" value="Unassembled WGS sequence"/>
</dbReference>
<feature type="compositionally biased region" description="Acidic residues" evidence="2">
    <location>
        <begin position="642"/>
        <end position="652"/>
    </location>
</feature>
<dbReference type="OrthoDB" id="3050191at2759"/>
<reference evidence="3" key="1">
    <citation type="submission" date="2020-05" db="EMBL/GenBank/DDBJ databases">
        <title>Mycena genomes resolve the evolution of fungal bioluminescence.</title>
        <authorList>
            <person name="Tsai I.J."/>
        </authorList>
    </citation>
    <scope>NUCLEOTIDE SEQUENCE</scope>
    <source>
        <strain evidence="3">CCC161011</strain>
    </source>
</reference>
<protein>
    <submittedName>
        <fullName evidence="3">Uncharacterized protein</fullName>
    </submittedName>
</protein>
<evidence type="ECO:0000256" key="2">
    <source>
        <dbReference type="SAM" id="MobiDB-lite"/>
    </source>
</evidence>
<feature type="region of interest" description="Disordered" evidence="2">
    <location>
        <begin position="457"/>
        <end position="690"/>
    </location>
</feature>
<feature type="compositionally biased region" description="Acidic residues" evidence="2">
    <location>
        <begin position="666"/>
        <end position="690"/>
    </location>
</feature>
<keyword evidence="4" id="KW-1185">Reference proteome</keyword>
<comment type="caution">
    <text evidence="3">The sequence shown here is derived from an EMBL/GenBank/DDBJ whole genome shotgun (WGS) entry which is preliminary data.</text>
</comment>
<evidence type="ECO:0000256" key="1">
    <source>
        <dbReference type="SAM" id="Coils"/>
    </source>
</evidence>
<dbReference type="EMBL" id="JACAZI010000001">
    <property type="protein sequence ID" value="KAF7372681.1"/>
    <property type="molecule type" value="Genomic_DNA"/>
</dbReference>
<feature type="compositionally biased region" description="Polar residues" evidence="2">
    <location>
        <begin position="548"/>
        <end position="560"/>
    </location>
</feature>
<accession>A0A8H6ZAD8</accession>
<organism evidence="3 4">
    <name type="scientific">Mycena venus</name>
    <dbReference type="NCBI Taxonomy" id="2733690"/>
    <lineage>
        <taxon>Eukaryota</taxon>
        <taxon>Fungi</taxon>
        <taxon>Dikarya</taxon>
        <taxon>Basidiomycota</taxon>
        <taxon>Agaricomycotina</taxon>
        <taxon>Agaricomycetes</taxon>
        <taxon>Agaricomycetidae</taxon>
        <taxon>Agaricales</taxon>
        <taxon>Marasmiineae</taxon>
        <taxon>Mycenaceae</taxon>
        <taxon>Mycena</taxon>
    </lineage>
</organism>
<gene>
    <name evidence="3" type="ORF">MVEN_00131400</name>
</gene>